<organism evidence="1 2">
    <name type="scientific">Cajanus cajan</name>
    <name type="common">Pigeon pea</name>
    <name type="synonym">Cajanus indicus</name>
    <dbReference type="NCBI Taxonomy" id="3821"/>
    <lineage>
        <taxon>Eukaryota</taxon>
        <taxon>Viridiplantae</taxon>
        <taxon>Streptophyta</taxon>
        <taxon>Embryophyta</taxon>
        <taxon>Tracheophyta</taxon>
        <taxon>Spermatophyta</taxon>
        <taxon>Magnoliopsida</taxon>
        <taxon>eudicotyledons</taxon>
        <taxon>Gunneridae</taxon>
        <taxon>Pentapetalae</taxon>
        <taxon>rosids</taxon>
        <taxon>fabids</taxon>
        <taxon>Fabales</taxon>
        <taxon>Fabaceae</taxon>
        <taxon>Papilionoideae</taxon>
        <taxon>50 kb inversion clade</taxon>
        <taxon>NPAAA clade</taxon>
        <taxon>indigoferoid/millettioid clade</taxon>
        <taxon>Phaseoleae</taxon>
        <taxon>Cajanus</taxon>
    </lineage>
</organism>
<proteinExistence type="predicted"/>
<keyword evidence="2" id="KW-1185">Reference proteome</keyword>
<name>A0A151SDR1_CAJCA</name>
<reference evidence="1" key="1">
    <citation type="journal article" date="2012" name="Nat. Biotechnol.">
        <title>Draft genome sequence of pigeonpea (Cajanus cajan), an orphan legume crop of resource-poor farmers.</title>
        <authorList>
            <person name="Varshney R.K."/>
            <person name="Chen W."/>
            <person name="Li Y."/>
            <person name="Bharti A.K."/>
            <person name="Saxena R.K."/>
            <person name="Schlueter J.A."/>
            <person name="Donoghue M.T."/>
            <person name="Azam S."/>
            <person name="Fan G."/>
            <person name="Whaley A.M."/>
            <person name="Farmer A.D."/>
            <person name="Sheridan J."/>
            <person name="Iwata A."/>
            <person name="Tuteja R."/>
            <person name="Penmetsa R.V."/>
            <person name="Wu W."/>
            <person name="Upadhyaya H.D."/>
            <person name="Yang S.P."/>
            <person name="Shah T."/>
            <person name="Saxena K.B."/>
            <person name="Michael T."/>
            <person name="McCombie W.R."/>
            <person name="Yang B."/>
            <person name="Zhang G."/>
            <person name="Yang H."/>
            <person name="Wang J."/>
            <person name="Spillane C."/>
            <person name="Cook D.R."/>
            <person name="May G.D."/>
            <person name="Xu X."/>
            <person name="Jackson S.A."/>
        </authorList>
    </citation>
    <scope>NUCLEOTIDE SEQUENCE [LARGE SCALE GENOMIC DNA]</scope>
</reference>
<feature type="non-terminal residue" evidence="1">
    <location>
        <position position="1"/>
    </location>
</feature>
<evidence type="ECO:0000313" key="2">
    <source>
        <dbReference type="Proteomes" id="UP000075243"/>
    </source>
</evidence>
<accession>A0A151SDR1</accession>
<sequence>IEKLICQKRIRSKCGGSSNSVDTNNHVKVLYTLSISIETIVVNFEKISNILEKRGEKKHEEKRKRQKRMILKQIKKGHFL</sequence>
<evidence type="ECO:0000313" key="1">
    <source>
        <dbReference type="EMBL" id="KYP52975.1"/>
    </source>
</evidence>
<dbReference type="EMBL" id="KQ483418">
    <property type="protein sequence ID" value="KYP52975.1"/>
    <property type="molecule type" value="Genomic_DNA"/>
</dbReference>
<dbReference type="AlphaFoldDB" id="A0A151SDR1"/>
<dbReference type="Proteomes" id="UP000075243">
    <property type="component" value="Unassembled WGS sequence"/>
</dbReference>
<protein>
    <submittedName>
        <fullName evidence="1">Uncharacterized protein</fullName>
    </submittedName>
</protein>
<dbReference type="Gramene" id="C.cajan_24316.t">
    <property type="protein sequence ID" value="C.cajan_24316.t.cds1"/>
    <property type="gene ID" value="C.cajan_24316"/>
</dbReference>
<gene>
    <name evidence="1" type="ORF">KK1_025183</name>
</gene>